<feature type="region of interest" description="Disordered" evidence="1">
    <location>
        <begin position="145"/>
        <end position="165"/>
    </location>
</feature>
<keyword evidence="3" id="KW-1185">Reference proteome</keyword>
<proteinExistence type="predicted"/>
<evidence type="ECO:0000313" key="3">
    <source>
        <dbReference type="Proteomes" id="UP000029665"/>
    </source>
</evidence>
<evidence type="ECO:0000256" key="1">
    <source>
        <dbReference type="SAM" id="MobiDB-lite"/>
    </source>
</evidence>
<organism evidence="2 3">
    <name type="scientific">Pycnoporus cinnabarinus</name>
    <name type="common">Cinnabar-red polypore</name>
    <name type="synonym">Trametes cinnabarina</name>
    <dbReference type="NCBI Taxonomy" id="5643"/>
    <lineage>
        <taxon>Eukaryota</taxon>
        <taxon>Fungi</taxon>
        <taxon>Dikarya</taxon>
        <taxon>Basidiomycota</taxon>
        <taxon>Agaricomycotina</taxon>
        <taxon>Agaricomycetes</taxon>
        <taxon>Polyporales</taxon>
        <taxon>Polyporaceae</taxon>
        <taxon>Trametes</taxon>
    </lineage>
</organism>
<feature type="compositionally biased region" description="Basic and acidic residues" evidence="1">
    <location>
        <begin position="146"/>
        <end position="159"/>
    </location>
</feature>
<comment type="caution">
    <text evidence="2">The sequence shown here is derived from an EMBL/GenBank/DDBJ whole genome shotgun (WGS) entry which is preliminary data.</text>
</comment>
<gene>
    <name evidence="2" type="ORF">BN946_scf184887.g6</name>
</gene>
<dbReference type="HOGENOM" id="CLU_1611632_0_0_1"/>
<evidence type="ECO:0000313" key="2">
    <source>
        <dbReference type="EMBL" id="CDO78218.1"/>
    </source>
</evidence>
<reference evidence="2" key="1">
    <citation type="submission" date="2014-01" db="EMBL/GenBank/DDBJ databases">
        <title>The genome of the white-rot fungus Pycnoporus cinnabarinus: a basidiomycete model with a versatile arsenal for lignocellulosic biomass breakdown.</title>
        <authorList>
            <person name="Levasseur A."/>
            <person name="Lomascolo A."/>
            <person name="Ruiz-Duenas F.J."/>
            <person name="Uzan E."/>
            <person name="Piumi F."/>
            <person name="Kues U."/>
            <person name="Ram A.F.J."/>
            <person name="Murat C."/>
            <person name="Haon M."/>
            <person name="Benoit I."/>
            <person name="Arfi Y."/>
            <person name="Chevret D."/>
            <person name="Drula E."/>
            <person name="Kwon M.J."/>
            <person name="Gouret P."/>
            <person name="Lesage-Meessen L."/>
            <person name="Lombard V."/>
            <person name="Mariette J."/>
            <person name="Noirot C."/>
            <person name="Park J."/>
            <person name="Patyshakuliyeva A."/>
            <person name="Wieneger R.A.B."/>
            <person name="Wosten H.A.B."/>
            <person name="Martin F."/>
            <person name="Coutinho P.M."/>
            <person name="de Vries R."/>
            <person name="Martinez A.T."/>
            <person name="Klopp C."/>
            <person name="Pontarotti P."/>
            <person name="Henrissat B."/>
            <person name="Record E."/>
        </authorList>
    </citation>
    <scope>NUCLEOTIDE SEQUENCE [LARGE SCALE GENOMIC DNA]</scope>
    <source>
        <strain evidence="2">BRFM137</strain>
    </source>
</reference>
<accession>A0A060T074</accession>
<protein>
    <submittedName>
        <fullName evidence="2">Uncharacterized protein</fullName>
    </submittedName>
</protein>
<name>A0A060T074_PYCCI</name>
<dbReference type="EMBL" id="CCBP010000739">
    <property type="protein sequence ID" value="CDO78218.1"/>
    <property type="molecule type" value="Genomic_DNA"/>
</dbReference>
<dbReference type="Proteomes" id="UP000029665">
    <property type="component" value="Unassembled WGS sequence"/>
</dbReference>
<sequence>MVLSLRGPRRRSGWPFLIESVNIDDFQPIGVQAGPCSVDRGEIITSFDFDFIQQGEQSIESNEGGGRRGVSQSDPYSASFRAKLSNCRELLKGNVVQAITIALQHRGAEAFCEVPSKARVSEKSFSVCAKLRDFRTSGVQLIGEPLQHDQHKSAKREGLRLPLRG</sequence>
<dbReference type="AlphaFoldDB" id="A0A060T074"/>